<proteinExistence type="predicted"/>
<evidence type="ECO:0000313" key="1">
    <source>
        <dbReference type="EMBL" id="KAK8046326.1"/>
    </source>
</evidence>
<dbReference type="Gene3D" id="1.10.510.10">
    <property type="entry name" value="Transferase(Phosphotransferase) domain 1"/>
    <property type="match status" value="1"/>
</dbReference>
<comment type="caution">
    <text evidence="1">The sequence shown here is derived from an EMBL/GenBank/DDBJ whole genome shotgun (WGS) entry which is preliminary data.</text>
</comment>
<name>A0ABR1TK67_9PEZI</name>
<protein>
    <recommendedName>
        <fullName evidence="3">Protein kinase domain-containing protein</fullName>
    </recommendedName>
</protein>
<gene>
    <name evidence="1" type="ORF">PG996_014390</name>
</gene>
<dbReference type="InterPro" id="IPR011009">
    <property type="entry name" value="Kinase-like_dom_sf"/>
</dbReference>
<reference evidence="1 2" key="1">
    <citation type="submission" date="2023-01" db="EMBL/GenBank/DDBJ databases">
        <title>Analysis of 21 Apiospora genomes using comparative genomics revels a genus with tremendous synthesis potential of carbohydrate active enzymes and secondary metabolites.</title>
        <authorList>
            <person name="Sorensen T."/>
        </authorList>
    </citation>
    <scope>NUCLEOTIDE SEQUENCE [LARGE SCALE GENOMIC DNA]</scope>
    <source>
        <strain evidence="1 2">CBS 83171</strain>
    </source>
</reference>
<organism evidence="1 2">
    <name type="scientific">Apiospora saccharicola</name>
    <dbReference type="NCBI Taxonomy" id="335842"/>
    <lineage>
        <taxon>Eukaryota</taxon>
        <taxon>Fungi</taxon>
        <taxon>Dikarya</taxon>
        <taxon>Ascomycota</taxon>
        <taxon>Pezizomycotina</taxon>
        <taxon>Sordariomycetes</taxon>
        <taxon>Xylariomycetidae</taxon>
        <taxon>Amphisphaeriales</taxon>
        <taxon>Apiosporaceae</taxon>
        <taxon>Apiospora</taxon>
    </lineage>
</organism>
<dbReference type="Proteomes" id="UP001446871">
    <property type="component" value="Unassembled WGS sequence"/>
</dbReference>
<sequence length="299" mass="33462">MTAHQPGNTVTVRARVDNLIRYVNIPRDVLDHHGPTLLNNDEAAAPPKLLTLDFPKGAKCLQVERGLGGDSLTIRPLQIELKGIQGVSHRAIVDLDTFTMAVPLRPASLLPPLKGRSARVWLVRHPDFASQGTMLMKLAELPDNWIRPDGSRLADLFRSESTVANEFEMQRDVAALGLGIAPEVLGLVTEKGRGVVGFLMEYFEDAQDFRELHYATCGYKMSDVDKQGCRNALQAMHDRGFLHEDADPSNFLRLPDGRIRIIHFENAQRVNGEGHVPGFPNRSLKTEWERDVEPWLTSY</sequence>
<keyword evidence="2" id="KW-1185">Reference proteome</keyword>
<dbReference type="EMBL" id="JAQQWM010000009">
    <property type="protein sequence ID" value="KAK8046326.1"/>
    <property type="molecule type" value="Genomic_DNA"/>
</dbReference>
<evidence type="ECO:0000313" key="2">
    <source>
        <dbReference type="Proteomes" id="UP001446871"/>
    </source>
</evidence>
<evidence type="ECO:0008006" key="3">
    <source>
        <dbReference type="Google" id="ProtNLM"/>
    </source>
</evidence>
<dbReference type="SUPFAM" id="SSF56112">
    <property type="entry name" value="Protein kinase-like (PK-like)"/>
    <property type="match status" value="1"/>
</dbReference>
<accession>A0ABR1TK67</accession>